<feature type="compositionally biased region" description="Basic and acidic residues" evidence="1">
    <location>
        <begin position="88"/>
        <end position="100"/>
    </location>
</feature>
<dbReference type="Proteomes" id="UP000824219">
    <property type="component" value="Linkage Group LG14"/>
</dbReference>
<feature type="compositionally biased region" description="Basic residues" evidence="1">
    <location>
        <begin position="217"/>
        <end position="230"/>
    </location>
</feature>
<evidence type="ECO:0000256" key="1">
    <source>
        <dbReference type="SAM" id="MobiDB-lite"/>
    </source>
</evidence>
<evidence type="ECO:0000313" key="2">
    <source>
        <dbReference type="EMBL" id="KAG7323878.1"/>
    </source>
</evidence>
<keyword evidence="3" id="KW-1185">Reference proteome</keyword>
<organism evidence="2 3">
    <name type="scientific">Hemibagrus wyckioides</name>
    <dbReference type="NCBI Taxonomy" id="337641"/>
    <lineage>
        <taxon>Eukaryota</taxon>
        <taxon>Metazoa</taxon>
        <taxon>Chordata</taxon>
        <taxon>Craniata</taxon>
        <taxon>Vertebrata</taxon>
        <taxon>Euteleostomi</taxon>
        <taxon>Actinopterygii</taxon>
        <taxon>Neopterygii</taxon>
        <taxon>Teleostei</taxon>
        <taxon>Ostariophysi</taxon>
        <taxon>Siluriformes</taxon>
        <taxon>Bagridae</taxon>
        <taxon>Hemibagrus</taxon>
    </lineage>
</organism>
<feature type="region of interest" description="Disordered" evidence="1">
    <location>
        <begin position="31"/>
        <end position="50"/>
    </location>
</feature>
<dbReference type="AlphaFoldDB" id="A0A9D3NME3"/>
<feature type="compositionally biased region" description="Basic and acidic residues" evidence="1">
    <location>
        <begin position="141"/>
        <end position="158"/>
    </location>
</feature>
<reference evidence="2 3" key="1">
    <citation type="submission" date="2021-06" db="EMBL/GenBank/DDBJ databases">
        <title>Chromosome-level genome assembly of the red-tail catfish (Hemibagrus wyckioides).</title>
        <authorList>
            <person name="Shao F."/>
        </authorList>
    </citation>
    <scope>NUCLEOTIDE SEQUENCE [LARGE SCALE GENOMIC DNA]</scope>
    <source>
        <strain evidence="2">EC202008001</strain>
        <tissue evidence="2">Blood</tissue>
    </source>
</reference>
<feature type="compositionally biased region" description="Basic and acidic residues" evidence="1">
    <location>
        <begin position="177"/>
        <end position="194"/>
    </location>
</feature>
<protein>
    <submittedName>
        <fullName evidence="2">Uncharacterized protein</fullName>
    </submittedName>
</protein>
<dbReference type="EMBL" id="JAHKSW010000014">
    <property type="protein sequence ID" value="KAG7323878.1"/>
    <property type="molecule type" value="Genomic_DNA"/>
</dbReference>
<comment type="caution">
    <text evidence="2">The sequence shown here is derived from an EMBL/GenBank/DDBJ whole genome shotgun (WGS) entry which is preliminary data.</text>
</comment>
<gene>
    <name evidence="2" type="ORF">KOW79_011894</name>
</gene>
<sequence>MRGRLRDVMVLYYVTSRPPSDPPQILQARRGVEASQRALAHPSGPSGPLWLPTLPHLRSLELASRFGRDSSRTAWRRAELRQASSSAPDERDQGRASGTRDRKRSRGRGLRGVAREREADPRQTSVGTSVATVRSPRHRPRTSDSRAREAGPESDRRSVNFAASSLPAAPSEPSHFYTDHGARDLGADTPDLKRVTSAAPSDPPIFYLLVERPRRVHRASARPSRRRGPRYRPANRAALATPNSGRAPPAPYFTPSWRGEASPATPGSTPKRRRRTEYSHP</sequence>
<evidence type="ECO:0000313" key="3">
    <source>
        <dbReference type="Proteomes" id="UP000824219"/>
    </source>
</evidence>
<name>A0A9D3NME3_9TELE</name>
<feature type="compositionally biased region" description="Polar residues" evidence="1">
    <location>
        <begin position="122"/>
        <end position="132"/>
    </location>
</feature>
<feature type="region of interest" description="Disordered" evidence="1">
    <location>
        <begin position="217"/>
        <end position="281"/>
    </location>
</feature>
<proteinExistence type="predicted"/>
<feature type="region of interest" description="Disordered" evidence="1">
    <location>
        <begin position="77"/>
        <end position="200"/>
    </location>
</feature>
<feature type="compositionally biased region" description="Low complexity" evidence="1">
    <location>
        <begin position="162"/>
        <end position="174"/>
    </location>
</feature>
<accession>A0A9D3NME3</accession>